<accession>D5BZ79</accession>
<dbReference type="eggNOG" id="COG3476">
    <property type="taxonomic scope" value="Bacteria"/>
</dbReference>
<evidence type="ECO:0000256" key="5">
    <source>
        <dbReference type="ARBA" id="ARBA00023136"/>
    </source>
</evidence>
<dbReference type="OrthoDB" id="9795496at2"/>
<dbReference type="AlphaFoldDB" id="D5BZ79"/>
<dbReference type="InterPro" id="IPR038330">
    <property type="entry name" value="TspO/MBR-related_sf"/>
</dbReference>
<dbReference type="EMBL" id="CP001798">
    <property type="protein sequence ID" value="ADE16093.1"/>
    <property type="molecule type" value="Genomic_DNA"/>
</dbReference>
<gene>
    <name evidence="7" type="ordered locus">Nhal_3039</name>
</gene>
<proteinExistence type="inferred from homology"/>
<evidence type="ECO:0000256" key="6">
    <source>
        <dbReference type="SAM" id="Phobius"/>
    </source>
</evidence>
<evidence type="ECO:0000313" key="7">
    <source>
        <dbReference type="EMBL" id="ADE16093.1"/>
    </source>
</evidence>
<evidence type="ECO:0000313" key="8">
    <source>
        <dbReference type="Proteomes" id="UP000001844"/>
    </source>
</evidence>
<dbReference type="KEGG" id="nhl:Nhal_3039"/>
<comment type="similarity">
    <text evidence="2">Belongs to the TspO/BZRP family.</text>
</comment>
<evidence type="ECO:0000256" key="4">
    <source>
        <dbReference type="ARBA" id="ARBA00022989"/>
    </source>
</evidence>
<evidence type="ECO:0000256" key="3">
    <source>
        <dbReference type="ARBA" id="ARBA00022692"/>
    </source>
</evidence>
<feature type="transmembrane region" description="Helical" evidence="6">
    <location>
        <begin position="100"/>
        <end position="121"/>
    </location>
</feature>
<sequence>MKSVAVLVLFLVAAFGAAAFGALFPPGSWYEQLVKPPWTPPNWVFAPVWTLLYVLMGVSGWLVWRRAGFSAAPAAFSAFALQLVLNGTWSWLFFGLHRPGIAFGEILLLWMAILVTIFLFWKKTWLAGAILLPYLVWVSFAAVLNWKLWQLNG</sequence>
<dbReference type="PIRSF" id="PIRSF005859">
    <property type="entry name" value="PBR"/>
    <property type="match status" value="1"/>
</dbReference>
<feature type="transmembrane region" description="Helical" evidence="6">
    <location>
        <begin position="43"/>
        <end position="64"/>
    </location>
</feature>
<dbReference type="PANTHER" id="PTHR10057">
    <property type="entry name" value="PERIPHERAL-TYPE BENZODIAZEPINE RECEPTOR"/>
    <property type="match status" value="1"/>
</dbReference>
<dbReference type="GO" id="GO:0016020">
    <property type="term" value="C:membrane"/>
    <property type="evidence" value="ECO:0007669"/>
    <property type="project" value="UniProtKB-SubCell"/>
</dbReference>
<evidence type="ECO:0000256" key="2">
    <source>
        <dbReference type="ARBA" id="ARBA00007524"/>
    </source>
</evidence>
<feature type="transmembrane region" description="Helical" evidence="6">
    <location>
        <begin position="128"/>
        <end position="149"/>
    </location>
</feature>
<name>D5BZ79_NITHN</name>
<dbReference type="FunFam" id="1.20.1260.100:FF:000001">
    <property type="entry name" value="translocator protein 2"/>
    <property type="match status" value="1"/>
</dbReference>
<dbReference type="PANTHER" id="PTHR10057:SF0">
    <property type="entry name" value="TRANSLOCATOR PROTEIN"/>
    <property type="match status" value="1"/>
</dbReference>
<reference evidence="8" key="1">
    <citation type="submission" date="2010-04" db="EMBL/GenBank/DDBJ databases">
        <title>Complete genome sequence of Nitrosococcus halophilus Nc4, a salt-adapted, aerobic obligate ammonia-oxidizing sulfur purple bacterium.</title>
        <authorList>
            <consortium name="US DOE Joint Genome Institute"/>
            <person name="Campbell M.A."/>
            <person name="Malfatti S.A."/>
            <person name="Chain P.S.G."/>
            <person name="Heidelberg J.F."/>
            <person name="Ward B.B."/>
            <person name="Klotz M.G."/>
        </authorList>
    </citation>
    <scope>NUCLEOTIDE SEQUENCE [LARGE SCALE GENOMIC DNA]</scope>
    <source>
        <strain evidence="8">Nc4</strain>
    </source>
</reference>
<dbReference type="STRING" id="472759.Nhal_3039"/>
<dbReference type="Proteomes" id="UP000001844">
    <property type="component" value="Chromosome"/>
</dbReference>
<dbReference type="RefSeq" id="WP_013033943.1">
    <property type="nucleotide sequence ID" value="NC_013960.1"/>
</dbReference>
<feature type="transmembrane region" description="Helical" evidence="6">
    <location>
        <begin position="71"/>
        <end position="94"/>
    </location>
</feature>
<dbReference type="HOGENOM" id="CLU_091805_2_0_6"/>
<dbReference type="Gene3D" id="1.20.1260.100">
    <property type="entry name" value="TspO/MBR protein"/>
    <property type="match status" value="1"/>
</dbReference>
<protein>
    <submittedName>
        <fullName evidence="7">TspO/MBR family protein</fullName>
    </submittedName>
</protein>
<dbReference type="Pfam" id="PF03073">
    <property type="entry name" value="TspO_MBR"/>
    <property type="match status" value="1"/>
</dbReference>
<keyword evidence="3 6" id="KW-0812">Transmembrane</keyword>
<keyword evidence="5 6" id="KW-0472">Membrane</keyword>
<keyword evidence="4 6" id="KW-1133">Transmembrane helix</keyword>
<keyword evidence="8" id="KW-1185">Reference proteome</keyword>
<comment type="subcellular location">
    <subcellularLocation>
        <location evidence="1">Membrane</location>
        <topology evidence="1">Multi-pass membrane protein</topology>
    </subcellularLocation>
</comment>
<dbReference type="InterPro" id="IPR004307">
    <property type="entry name" value="TspO_MBR"/>
</dbReference>
<organism evidence="7 8">
    <name type="scientific">Nitrosococcus halophilus (strain Nc4)</name>
    <dbReference type="NCBI Taxonomy" id="472759"/>
    <lineage>
        <taxon>Bacteria</taxon>
        <taxon>Pseudomonadati</taxon>
        <taxon>Pseudomonadota</taxon>
        <taxon>Gammaproteobacteria</taxon>
        <taxon>Chromatiales</taxon>
        <taxon>Chromatiaceae</taxon>
        <taxon>Nitrosococcus</taxon>
    </lineage>
</organism>
<evidence type="ECO:0000256" key="1">
    <source>
        <dbReference type="ARBA" id="ARBA00004141"/>
    </source>
</evidence>
<dbReference type="CDD" id="cd15904">
    <property type="entry name" value="TSPO_MBR"/>
    <property type="match status" value="1"/>
</dbReference>
<dbReference type="GO" id="GO:0033013">
    <property type="term" value="P:tetrapyrrole metabolic process"/>
    <property type="evidence" value="ECO:0007669"/>
    <property type="project" value="UniProtKB-ARBA"/>
</dbReference>